<accession>A0A250KNP6</accession>
<dbReference type="Proteomes" id="UP000266313">
    <property type="component" value="Chromosome"/>
</dbReference>
<sequence>MSHGSIYRAEGALRRLLWPVMALILIAGCAPNRRDSLVLEEVGAKHAIFLVDLGWHTGLAVRRADIPPGLWPEREDFPNAEYLEVGWGDHDFYQAEGFNPWYALKAAVVPTASVLHVVGVPIHPSAYFPAAEIVEIIVSEQQFRQIILSIQNSYTRENTGKAQAIGRGLYPDSRFYAAEGKFHVFNTCNVWVARVLRDAGLPVNPFFAASAQGLLSQAREFGKIVRPASEGR</sequence>
<evidence type="ECO:0008006" key="3">
    <source>
        <dbReference type="Google" id="ProtNLM"/>
    </source>
</evidence>
<dbReference type="KEGG" id="mmai:sS8_1350"/>
<gene>
    <name evidence="1" type="ORF">sS8_1350</name>
</gene>
<evidence type="ECO:0000313" key="2">
    <source>
        <dbReference type="Proteomes" id="UP000266313"/>
    </source>
</evidence>
<dbReference type="RefSeq" id="WP_119628935.1">
    <property type="nucleotide sequence ID" value="NZ_AP017928.1"/>
</dbReference>
<protein>
    <recommendedName>
        <fullName evidence="3">DUF2459 domain-containing protein</fullName>
    </recommendedName>
</protein>
<dbReference type="AlphaFoldDB" id="A0A250KNP6"/>
<dbReference type="Pfam" id="PF09601">
    <property type="entry name" value="DUF2459"/>
    <property type="match status" value="1"/>
</dbReference>
<organism evidence="1 2">
    <name type="scientific">Methylocaldum marinum</name>
    <dbReference type="NCBI Taxonomy" id="1432792"/>
    <lineage>
        <taxon>Bacteria</taxon>
        <taxon>Pseudomonadati</taxon>
        <taxon>Pseudomonadota</taxon>
        <taxon>Gammaproteobacteria</taxon>
        <taxon>Methylococcales</taxon>
        <taxon>Methylococcaceae</taxon>
        <taxon>Methylocaldum</taxon>
    </lineage>
</organism>
<proteinExistence type="predicted"/>
<dbReference type="InterPro" id="IPR011727">
    <property type="entry name" value="CHP02117"/>
</dbReference>
<dbReference type="EMBL" id="AP017928">
    <property type="protein sequence ID" value="BBA33310.1"/>
    <property type="molecule type" value="Genomic_DNA"/>
</dbReference>
<reference evidence="1 2" key="1">
    <citation type="submission" date="2016-12" db="EMBL/GenBank/DDBJ databases">
        <title>Genome sequencing of Methylocaldum marinum.</title>
        <authorList>
            <person name="Takeuchi M."/>
            <person name="Kamagata Y."/>
            <person name="Hiraoka S."/>
            <person name="Oshima K."/>
            <person name="Hattori M."/>
            <person name="Iwasaki W."/>
        </authorList>
    </citation>
    <scope>NUCLEOTIDE SEQUENCE [LARGE SCALE GENOMIC DNA]</scope>
    <source>
        <strain evidence="1 2">S8</strain>
    </source>
</reference>
<name>A0A250KNP6_9GAMM</name>
<keyword evidence="2" id="KW-1185">Reference proteome</keyword>
<evidence type="ECO:0000313" key="1">
    <source>
        <dbReference type="EMBL" id="BBA33310.1"/>
    </source>
</evidence>
<dbReference type="OrthoDB" id="211174at2"/>